<dbReference type="AlphaFoldDB" id="A0A6J4L3M9"/>
<dbReference type="UniPathway" id="UPA00122">
    <property type="reaction ID" value="UER00961"/>
</dbReference>
<dbReference type="Gene3D" id="3.30.70.260">
    <property type="match status" value="1"/>
</dbReference>
<dbReference type="InterPro" id="IPR045865">
    <property type="entry name" value="ACT-like_dom_sf"/>
</dbReference>
<organism evidence="13">
    <name type="scientific">uncultured Nocardioidaceae bacterium</name>
    <dbReference type="NCBI Taxonomy" id="253824"/>
    <lineage>
        <taxon>Bacteria</taxon>
        <taxon>Bacillati</taxon>
        <taxon>Actinomycetota</taxon>
        <taxon>Actinomycetes</taxon>
        <taxon>Propionibacteriales</taxon>
        <taxon>Nocardioidaceae</taxon>
        <taxon>environmental samples</taxon>
    </lineage>
</organism>
<dbReference type="InterPro" id="IPR003099">
    <property type="entry name" value="Prephen_DH"/>
</dbReference>
<dbReference type="Gene3D" id="3.40.50.720">
    <property type="entry name" value="NAD(P)-binding Rossmann-like Domain"/>
    <property type="match status" value="1"/>
</dbReference>
<dbReference type="SUPFAM" id="SSF51735">
    <property type="entry name" value="NAD(P)-binding Rossmann-fold domains"/>
    <property type="match status" value="1"/>
</dbReference>
<feature type="domain" description="ACT" evidence="12">
    <location>
        <begin position="291"/>
        <end position="358"/>
    </location>
</feature>
<evidence type="ECO:0000256" key="9">
    <source>
        <dbReference type="ARBA" id="ARBA00049260"/>
    </source>
</evidence>
<keyword evidence="7" id="KW-0520">NAD</keyword>
<evidence type="ECO:0000256" key="8">
    <source>
        <dbReference type="ARBA" id="ARBA00023141"/>
    </source>
</evidence>
<feature type="domain" description="Prephenate/arogenate dehydrogenase" evidence="11">
    <location>
        <begin position="8"/>
        <end position="285"/>
    </location>
</feature>
<dbReference type="InterPro" id="IPR036291">
    <property type="entry name" value="NAD(P)-bd_dom_sf"/>
</dbReference>
<evidence type="ECO:0000256" key="2">
    <source>
        <dbReference type="ARBA" id="ARBA00007964"/>
    </source>
</evidence>
<dbReference type="NCBIfam" id="NF005111">
    <property type="entry name" value="PRK06545.2-3"/>
    <property type="match status" value="1"/>
</dbReference>
<evidence type="ECO:0000256" key="1">
    <source>
        <dbReference type="ARBA" id="ARBA00005067"/>
    </source>
</evidence>
<keyword evidence="8" id="KW-0028">Amino-acid biosynthesis</keyword>
<comment type="catalytic activity">
    <reaction evidence="9">
        <text>prephenate + NAD(+) = 3-(4-hydroxyphenyl)pyruvate + CO2 + NADH</text>
        <dbReference type="Rhea" id="RHEA:13869"/>
        <dbReference type="ChEBI" id="CHEBI:16526"/>
        <dbReference type="ChEBI" id="CHEBI:29934"/>
        <dbReference type="ChEBI" id="CHEBI:36242"/>
        <dbReference type="ChEBI" id="CHEBI:57540"/>
        <dbReference type="ChEBI" id="CHEBI:57945"/>
        <dbReference type="EC" id="1.3.1.12"/>
    </reaction>
</comment>
<dbReference type="SUPFAM" id="SSF48179">
    <property type="entry name" value="6-phosphogluconate dehydrogenase C-terminal domain-like"/>
    <property type="match status" value="1"/>
</dbReference>
<name>A0A6J4L3M9_9ACTN</name>
<dbReference type="InterPro" id="IPR002912">
    <property type="entry name" value="ACT_dom"/>
</dbReference>
<keyword evidence="10" id="KW-0472">Membrane</keyword>
<dbReference type="Pfam" id="PF02153">
    <property type="entry name" value="PDH_N"/>
    <property type="match status" value="1"/>
</dbReference>
<evidence type="ECO:0000256" key="3">
    <source>
        <dbReference type="ARBA" id="ARBA00012068"/>
    </source>
</evidence>
<protein>
    <recommendedName>
        <fullName evidence="4">Prephenate dehydrogenase</fullName>
        <ecNumber evidence="3">1.3.1.12</ecNumber>
    </recommendedName>
</protein>
<dbReference type="EMBL" id="CADCUG010000034">
    <property type="protein sequence ID" value="CAA9322996.1"/>
    <property type="molecule type" value="Genomic_DNA"/>
</dbReference>
<sequence>MSDSASAGPVLIIGTGLIGTSIGLALRRAGHDVYLSDSSAQHLRTAVELGAGTDQAPAGVRLAVAAVPPDAVATVAEGALADWPDAVVTDVGSVKGAPLGQLLAAGADVTRYVGSHPMAGSEHSGPDTATADLFDGRAWAVTPHDTATPEAIAAVTRLARACGATVVEMSPVEHDAAVAKVSHLPHLMSVLTAAQLAGSPARHLALSGQGLRDVTRVAAGDPALWQQIVTANAAEIAILLSAVREDLDLLLQALGPAAAPPGSLDATLRRGNAGRRLIPGKHGAPAAHDATVYVQVPDRPGELARLFADAGQAGVNVEDMHIDHDPARPVGLVELVVREEAAARLATELEARGWVAHR</sequence>
<keyword evidence="10" id="KW-0812">Transmembrane</keyword>
<accession>A0A6J4L3M9</accession>
<dbReference type="InterPro" id="IPR050812">
    <property type="entry name" value="Preph/Arog_dehydrog"/>
</dbReference>
<reference evidence="13" key="1">
    <citation type="submission" date="2020-02" db="EMBL/GenBank/DDBJ databases">
        <authorList>
            <person name="Meier V. D."/>
        </authorList>
    </citation>
    <scope>NUCLEOTIDE SEQUENCE</scope>
    <source>
        <strain evidence="13">AVDCRST_MAG29</strain>
    </source>
</reference>
<dbReference type="PROSITE" id="PS51671">
    <property type="entry name" value="ACT"/>
    <property type="match status" value="1"/>
</dbReference>
<keyword evidence="10" id="KW-1133">Transmembrane helix</keyword>
<evidence type="ECO:0000313" key="13">
    <source>
        <dbReference type="EMBL" id="CAA9322996.1"/>
    </source>
</evidence>
<proteinExistence type="inferred from homology"/>
<comment type="similarity">
    <text evidence="2">Belongs to the prephenate/arogenate dehydrogenase family.</text>
</comment>
<dbReference type="PANTHER" id="PTHR21363:SF0">
    <property type="entry name" value="PREPHENATE DEHYDROGENASE [NADP(+)]"/>
    <property type="match status" value="1"/>
</dbReference>
<dbReference type="NCBIfam" id="NF005112">
    <property type="entry name" value="PRK06545.2-4"/>
    <property type="match status" value="1"/>
</dbReference>
<evidence type="ECO:0000256" key="4">
    <source>
        <dbReference type="ARBA" id="ARBA00016891"/>
    </source>
</evidence>
<evidence type="ECO:0000256" key="7">
    <source>
        <dbReference type="ARBA" id="ARBA00023027"/>
    </source>
</evidence>
<dbReference type="InterPro" id="IPR008927">
    <property type="entry name" value="6-PGluconate_DH-like_C_sf"/>
</dbReference>
<evidence type="ECO:0000256" key="6">
    <source>
        <dbReference type="ARBA" id="ARBA00023002"/>
    </source>
</evidence>
<dbReference type="GO" id="GO:0004665">
    <property type="term" value="F:prephenate dehydrogenase (NADP+) activity"/>
    <property type="evidence" value="ECO:0007669"/>
    <property type="project" value="InterPro"/>
</dbReference>
<dbReference type="InterPro" id="IPR046826">
    <property type="entry name" value="PDH_N"/>
</dbReference>
<evidence type="ECO:0000259" key="11">
    <source>
        <dbReference type="PROSITE" id="PS51176"/>
    </source>
</evidence>
<dbReference type="SUPFAM" id="SSF55021">
    <property type="entry name" value="ACT-like"/>
    <property type="match status" value="1"/>
</dbReference>
<keyword evidence="8" id="KW-0057">Aromatic amino acid biosynthesis</keyword>
<keyword evidence="6 13" id="KW-0560">Oxidoreductase</keyword>
<dbReference type="Gene3D" id="1.10.3660.10">
    <property type="entry name" value="6-phosphogluconate dehydrogenase C-terminal like domain"/>
    <property type="match status" value="1"/>
</dbReference>
<dbReference type="GO" id="GO:0008977">
    <property type="term" value="F:prephenate dehydrogenase (NAD+) activity"/>
    <property type="evidence" value="ECO:0007669"/>
    <property type="project" value="UniProtKB-EC"/>
</dbReference>
<dbReference type="PANTHER" id="PTHR21363">
    <property type="entry name" value="PREPHENATE DEHYDROGENASE"/>
    <property type="match status" value="1"/>
</dbReference>
<evidence type="ECO:0000259" key="12">
    <source>
        <dbReference type="PROSITE" id="PS51671"/>
    </source>
</evidence>
<dbReference type="Pfam" id="PF20463">
    <property type="entry name" value="PDH_C"/>
    <property type="match status" value="1"/>
</dbReference>
<feature type="transmembrane region" description="Helical" evidence="10">
    <location>
        <begin position="6"/>
        <end position="26"/>
    </location>
</feature>
<dbReference type="EC" id="1.3.1.12" evidence="3"/>
<dbReference type="GO" id="GO:0006571">
    <property type="term" value="P:tyrosine biosynthetic process"/>
    <property type="evidence" value="ECO:0007669"/>
    <property type="project" value="UniProtKB-UniPathway"/>
</dbReference>
<gene>
    <name evidence="13" type="ORF">AVDCRST_MAG29-558</name>
</gene>
<keyword evidence="5" id="KW-0827">Tyrosine biosynthesis</keyword>
<dbReference type="InterPro" id="IPR046825">
    <property type="entry name" value="PDH_C"/>
</dbReference>
<comment type="pathway">
    <text evidence="1">Amino-acid biosynthesis; L-tyrosine biosynthesis; (4-hydroxyphenyl)pyruvate from prephenate (NAD(+) route): step 1/1.</text>
</comment>
<dbReference type="PROSITE" id="PS51176">
    <property type="entry name" value="PDH_ADH"/>
    <property type="match status" value="1"/>
</dbReference>
<evidence type="ECO:0000256" key="5">
    <source>
        <dbReference type="ARBA" id="ARBA00022498"/>
    </source>
</evidence>
<evidence type="ECO:0000256" key="10">
    <source>
        <dbReference type="SAM" id="Phobius"/>
    </source>
</evidence>
<dbReference type="GO" id="GO:0070403">
    <property type="term" value="F:NAD+ binding"/>
    <property type="evidence" value="ECO:0007669"/>
    <property type="project" value="InterPro"/>
</dbReference>